<organism evidence="13 14">
    <name type="scientific">Leuconostoc kimchii</name>
    <dbReference type="NCBI Taxonomy" id="136609"/>
    <lineage>
        <taxon>Bacteria</taxon>
        <taxon>Bacillati</taxon>
        <taxon>Bacillota</taxon>
        <taxon>Bacilli</taxon>
        <taxon>Lactobacillales</taxon>
        <taxon>Lactobacillaceae</taxon>
        <taxon>Leuconostoc</taxon>
    </lineage>
</organism>
<reference evidence="13 14" key="1">
    <citation type="submission" date="2019-03" db="EMBL/GenBank/DDBJ databases">
        <title>Complete Genome Sequence of Leuconostoc kimchii strain NKJ218 Isolated from Homemade Kimchi.</title>
        <authorList>
            <person name="Jung J.Y."/>
            <person name="Jin H.M."/>
            <person name="Jung J.-W."/>
            <person name="Lee S.-Y."/>
            <person name="Ryu B.-G."/>
            <person name="Han S.-S."/>
            <person name="Kang H.K."/>
            <person name="Choi H.W."/>
            <person name="Chung E.J."/>
            <person name="Choi K.-M."/>
        </authorList>
    </citation>
    <scope>NUCLEOTIDE SEQUENCE [LARGE SCALE GENOMIC DNA]</scope>
    <source>
        <strain evidence="13 14">NKJ218</strain>
    </source>
</reference>
<keyword evidence="7 11" id="KW-0812">Transmembrane</keyword>
<evidence type="ECO:0000256" key="11">
    <source>
        <dbReference type="SAM" id="Phobius"/>
    </source>
</evidence>
<feature type="transmembrane region" description="Helical" evidence="11">
    <location>
        <begin position="232"/>
        <end position="254"/>
    </location>
</feature>
<evidence type="ECO:0000256" key="3">
    <source>
        <dbReference type="ARBA" id="ARBA00011131"/>
    </source>
</evidence>
<evidence type="ECO:0000256" key="9">
    <source>
        <dbReference type="ARBA" id="ARBA00023136"/>
    </source>
</evidence>
<protein>
    <recommendedName>
        <fullName evidence="4">Putative hemin transport system permease protein HrtB</fullName>
    </recommendedName>
</protein>
<evidence type="ECO:0000256" key="5">
    <source>
        <dbReference type="ARBA" id="ARBA00022448"/>
    </source>
</evidence>
<evidence type="ECO:0000259" key="12">
    <source>
        <dbReference type="Pfam" id="PF02687"/>
    </source>
</evidence>
<dbReference type="Pfam" id="PF02687">
    <property type="entry name" value="FtsX"/>
    <property type="match status" value="1"/>
</dbReference>
<comment type="subunit">
    <text evidence="3">The complex is composed of two ATP-binding proteins (HrtA), two transmembrane proteins (HrtB) and a solute-binding protein.</text>
</comment>
<dbReference type="EMBL" id="CP037939">
    <property type="protein sequence ID" value="QBR47491.1"/>
    <property type="molecule type" value="Genomic_DNA"/>
</dbReference>
<feature type="transmembrane region" description="Helical" evidence="11">
    <location>
        <begin position="317"/>
        <end position="337"/>
    </location>
</feature>
<dbReference type="Proteomes" id="UP000295756">
    <property type="component" value="Chromosome"/>
</dbReference>
<feature type="domain" description="ABC3 transporter permease C-terminal" evidence="12">
    <location>
        <begin position="233"/>
        <end position="345"/>
    </location>
</feature>
<evidence type="ECO:0000256" key="4">
    <source>
        <dbReference type="ARBA" id="ARBA00016962"/>
    </source>
</evidence>
<evidence type="ECO:0000256" key="8">
    <source>
        <dbReference type="ARBA" id="ARBA00022989"/>
    </source>
</evidence>
<dbReference type="PANTHER" id="PTHR43738:SF1">
    <property type="entry name" value="HEMIN TRANSPORT SYSTEM PERMEASE PROTEIN HRTB-RELATED"/>
    <property type="match status" value="1"/>
</dbReference>
<feature type="transmembrane region" description="Helical" evidence="11">
    <location>
        <begin position="15"/>
        <end position="39"/>
    </location>
</feature>
<keyword evidence="8 11" id="KW-1133">Transmembrane helix</keyword>
<dbReference type="InterPro" id="IPR003838">
    <property type="entry name" value="ABC3_permease_C"/>
</dbReference>
<keyword evidence="5" id="KW-0813">Transport</keyword>
<comment type="similarity">
    <text evidence="2">Belongs to the ABC-4 integral membrane protein family. HrtB subfamily.</text>
</comment>
<evidence type="ECO:0000256" key="1">
    <source>
        <dbReference type="ARBA" id="ARBA00004651"/>
    </source>
</evidence>
<dbReference type="PANTHER" id="PTHR43738">
    <property type="entry name" value="ABC TRANSPORTER, MEMBRANE PROTEIN"/>
    <property type="match status" value="1"/>
</dbReference>
<evidence type="ECO:0000313" key="13">
    <source>
        <dbReference type="EMBL" id="QBR47491.1"/>
    </source>
</evidence>
<accession>A0ABX5SJH8</accession>
<sequence>MYLALNEMRKEKIRYGLIIAVMTLISYLIFILSALAMGLAHENTAAVNNWQLTQVAMSKDANGNLSQSLLTNDDMNKIQLTGDQTAIGIVPMIVKAHRVRVSSMFVGIQKNDLIYHRVQLTQGHLPKDRHDVLISSKLTQKGLKIGDHMKLGMLTHDVKIVGYVKNAMYNMSPVIYGNLNNWRDIKGVSNQFYASGIITSDSKKIVSNDLKRYNRAQLFNKMPGYTAQNSTFIFMIGFLLVISAVIVTIFLYILTIQKIPNFAVLRAQGVPGRYLVINTVSETLIIMCVSVLISGILCAITAWFIPEAVPMFFDVKLIILSSIGLVLTGVIGAIVPVRMITKIDPISVMGG</sequence>
<evidence type="ECO:0000256" key="7">
    <source>
        <dbReference type="ARBA" id="ARBA00022692"/>
    </source>
</evidence>
<evidence type="ECO:0000256" key="6">
    <source>
        <dbReference type="ARBA" id="ARBA00022475"/>
    </source>
</evidence>
<dbReference type="RefSeq" id="WP_013102308.1">
    <property type="nucleotide sequence ID" value="NZ_CP037939.1"/>
</dbReference>
<keyword evidence="14" id="KW-1185">Reference proteome</keyword>
<comment type="function">
    <text evidence="10">Part of the ABC transporter complex hrt involved in hemin import. Responsible for the translocation of the substrate across the membrane.</text>
</comment>
<dbReference type="InterPro" id="IPR051125">
    <property type="entry name" value="ABC-4/HrtB_transporter"/>
</dbReference>
<evidence type="ECO:0000256" key="10">
    <source>
        <dbReference type="ARBA" id="ARBA00024973"/>
    </source>
</evidence>
<keyword evidence="9 11" id="KW-0472">Membrane</keyword>
<comment type="subcellular location">
    <subcellularLocation>
        <location evidence="1">Cell membrane</location>
        <topology evidence="1">Multi-pass membrane protein</topology>
    </subcellularLocation>
</comment>
<feature type="transmembrane region" description="Helical" evidence="11">
    <location>
        <begin position="275"/>
        <end position="305"/>
    </location>
</feature>
<evidence type="ECO:0000256" key="2">
    <source>
        <dbReference type="ARBA" id="ARBA00008697"/>
    </source>
</evidence>
<proteinExistence type="inferred from homology"/>
<evidence type="ECO:0000313" key="14">
    <source>
        <dbReference type="Proteomes" id="UP000295756"/>
    </source>
</evidence>
<gene>
    <name evidence="13" type="ORF">EW139_04905</name>
</gene>
<name>A0ABX5SJH8_9LACO</name>
<keyword evidence="6" id="KW-1003">Cell membrane</keyword>